<dbReference type="GO" id="GO:0097191">
    <property type="term" value="P:extrinsic apoptotic signaling pathway"/>
    <property type="evidence" value="ECO:0007669"/>
    <property type="project" value="TreeGrafter"/>
</dbReference>
<dbReference type="Gene3D" id="1.10.533.10">
    <property type="entry name" value="Death Domain, Fas"/>
    <property type="match status" value="1"/>
</dbReference>
<dbReference type="SUPFAM" id="SSF47986">
    <property type="entry name" value="DEATH domain"/>
    <property type="match status" value="1"/>
</dbReference>
<dbReference type="HOGENOM" id="CLU_052183_0_0_1"/>
<dbReference type="GO" id="GO:0005634">
    <property type="term" value="C:nucleus"/>
    <property type="evidence" value="ECO:0007669"/>
    <property type="project" value="UniProtKB-SubCell"/>
</dbReference>
<dbReference type="InterPro" id="IPR035712">
    <property type="entry name" value="TRADD"/>
</dbReference>
<dbReference type="GO" id="GO:0002947">
    <property type="term" value="C:tumor necrosis factor receptor superfamily complex"/>
    <property type="evidence" value="ECO:0007669"/>
    <property type="project" value="TreeGrafter"/>
</dbReference>
<name>H3B6L3_LATCH</name>
<dbReference type="InParanoid" id="H3B6L3"/>
<sequence length="313" mass="35251">VLKMADSSDCVGCAFLFLKSTSTQVDLPSHYKDLQTRPKMFGAIKDMLADVVGDSPGYEILKILSSDPQLVVQVKFNEVEKCRQFLRIYKSGTLQQLLQERLRAALLLSELEVQTELKASSSRLDDYLEKEDHCLSCISEEKPDHQKDEDISRLEECLKNLTVESGKPITLIQSECFPVTPGNTGGDVPQEGSTTPSQFVYLYNHMPCVYFDRPLTAKDHQAFATLVGRSWKKVGRSLAKDCRALRDPTIENIAFEFEREGLYEQAYQLIQKFKQAEGKKATLGRLIEALQDSKLQSLADELMNPQEQNGGCI</sequence>
<dbReference type="Proteomes" id="UP000008672">
    <property type="component" value="Unassembled WGS sequence"/>
</dbReference>
<dbReference type="Ensembl" id="ENSLACT00000017664.1">
    <property type="protein sequence ID" value="ENSLACP00000017534.1"/>
    <property type="gene ID" value="ENSLACG00000015445.1"/>
</dbReference>
<accession>H3B6L3</accession>
<reference evidence="9" key="2">
    <citation type="submission" date="2025-08" db="UniProtKB">
        <authorList>
            <consortium name="Ensembl"/>
        </authorList>
    </citation>
    <scope>IDENTIFICATION</scope>
</reference>
<gene>
    <name evidence="9" type="primary">TRADD</name>
</gene>
<evidence type="ECO:0000313" key="10">
    <source>
        <dbReference type="Proteomes" id="UP000008672"/>
    </source>
</evidence>
<dbReference type="PANTHER" id="PTHR14913">
    <property type="entry name" value="TUMOR NECROSIS FACTOR RECEPTOR TYPE 1-ASSOCIATED DEATH DOMAIN PROTEIN"/>
    <property type="match status" value="1"/>
</dbReference>
<dbReference type="STRING" id="7897.ENSLACP00000017534"/>
<keyword evidence="7" id="KW-0539">Nucleus</keyword>
<reference evidence="9" key="3">
    <citation type="submission" date="2025-09" db="UniProtKB">
        <authorList>
            <consortium name="Ensembl"/>
        </authorList>
    </citation>
    <scope>IDENTIFICATION</scope>
</reference>
<dbReference type="InterPro" id="IPR011029">
    <property type="entry name" value="DEATH-like_dom_sf"/>
</dbReference>
<dbReference type="InterPro" id="IPR000488">
    <property type="entry name" value="Death_dom"/>
</dbReference>
<dbReference type="OMA" id="QPCSRFL"/>
<evidence type="ECO:0000313" key="9">
    <source>
        <dbReference type="Ensembl" id="ENSLACP00000017534.1"/>
    </source>
</evidence>
<dbReference type="Bgee" id="ENSLACG00000015445">
    <property type="expression patterns" value="Expressed in pectoral fin and 1 other cell type or tissue"/>
</dbReference>
<dbReference type="PANTHER" id="PTHR14913:SF0">
    <property type="entry name" value="TUMOR NECROSIS FACTOR RECEPTOR TYPE 1-ASSOCIATED DEATH DOMAIN PROTEIN"/>
    <property type="match status" value="1"/>
</dbReference>
<comment type="subcellular location">
    <subcellularLocation>
        <location evidence="2">Cytoplasm</location>
        <location evidence="2">Cytoskeleton</location>
    </subcellularLocation>
    <subcellularLocation>
        <location evidence="1">Nucleus</location>
    </subcellularLocation>
</comment>
<dbReference type="GO" id="GO:0005068">
    <property type="term" value="F:transmembrane receptor protein tyrosine kinase adaptor activity"/>
    <property type="evidence" value="ECO:0007669"/>
    <property type="project" value="TreeGrafter"/>
</dbReference>
<dbReference type="InterPro" id="IPR036729">
    <property type="entry name" value="TRADD_N_sf"/>
</dbReference>
<dbReference type="EMBL" id="AFYH01089730">
    <property type="status" value="NOT_ANNOTATED_CDS"/>
    <property type="molecule type" value="Genomic_DNA"/>
</dbReference>
<dbReference type="SMART" id="SM00005">
    <property type="entry name" value="DEATH"/>
    <property type="match status" value="1"/>
</dbReference>
<dbReference type="Pfam" id="PF09034">
    <property type="entry name" value="TRADD_N"/>
    <property type="match status" value="1"/>
</dbReference>
<keyword evidence="6" id="KW-0206">Cytoskeleton</keyword>
<proteinExistence type="predicted"/>
<protein>
    <recommendedName>
        <fullName evidence="3">Tumor necrosis factor receptor type 1-associated DEATH domain protein</fullName>
    </recommendedName>
</protein>
<dbReference type="SUPFAM" id="SSF55044">
    <property type="entry name" value="TRADD, N-terminal domain"/>
    <property type="match status" value="1"/>
</dbReference>
<dbReference type="GO" id="GO:0043123">
    <property type="term" value="P:positive regulation of canonical NF-kappaB signal transduction"/>
    <property type="evidence" value="ECO:0007669"/>
    <property type="project" value="InterPro"/>
</dbReference>
<dbReference type="PROSITE" id="PS50017">
    <property type="entry name" value="DEATH_DOMAIN"/>
    <property type="match status" value="1"/>
</dbReference>
<evidence type="ECO:0000256" key="2">
    <source>
        <dbReference type="ARBA" id="ARBA00004245"/>
    </source>
</evidence>
<evidence type="ECO:0000256" key="6">
    <source>
        <dbReference type="ARBA" id="ARBA00023212"/>
    </source>
</evidence>
<evidence type="ECO:0000259" key="8">
    <source>
        <dbReference type="PROSITE" id="PS50017"/>
    </source>
</evidence>
<organism evidence="9 10">
    <name type="scientific">Latimeria chalumnae</name>
    <name type="common">Coelacanth</name>
    <dbReference type="NCBI Taxonomy" id="7897"/>
    <lineage>
        <taxon>Eukaryota</taxon>
        <taxon>Metazoa</taxon>
        <taxon>Chordata</taxon>
        <taxon>Craniata</taxon>
        <taxon>Vertebrata</taxon>
        <taxon>Euteleostomi</taxon>
        <taxon>Coelacanthiformes</taxon>
        <taxon>Coelacanthidae</taxon>
        <taxon>Latimeria</taxon>
    </lineage>
</organism>
<dbReference type="FunCoup" id="H3B6L3">
    <property type="interactions" value="845"/>
</dbReference>
<dbReference type="Pfam" id="PF00531">
    <property type="entry name" value="Death"/>
    <property type="match status" value="1"/>
</dbReference>
<keyword evidence="10" id="KW-1185">Reference proteome</keyword>
<reference evidence="10" key="1">
    <citation type="submission" date="2011-08" db="EMBL/GenBank/DDBJ databases">
        <title>The draft genome of Latimeria chalumnae.</title>
        <authorList>
            <person name="Di Palma F."/>
            <person name="Alfoldi J."/>
            <person name="Johnson J."/>
            <person name="Berlin A."/>
            <person name="Gnerre S."/>
            <person name="Jaffe D."/>
            <person name="MacCallum I."/>
            <person name="Young S."/>
            <person name="Walker B.J."/>
            <person name="Lander E."/>
            <person name="Lindblad-Toh K."/>
        </authorList>
    </citation>
    <scope>NUCLEOTIDE SEQUENCE [LARGE SCALE GENOMIC DNA]</scope>
    <source>
        <strain evidence="10">Wild caught</strain>
    </source>
</reference>
<dbReference type="Gene3D" id="3.30.70.680">
    <property type="entry name" value="TRADD, N-terminal domain"/>
    <property type="match status" value="1"/>
</dbReference>
<dbReference type="GeneTree" id="ENSGT00390000002016"/>
<evidence type="ECO:0000256" key="1">
    <source>
        <dbReference type="ARBA" id="ARBA00004123"/>
    </source>
</evidence>
<dbReference type="EMBL" id="AFYH01089728">
    <property type="status" value="NOT_ANNOTATED_CDS"/>
    <property type="molecule type" value="Genomic_DNA"/>
</dbReference>
<dbReference type="EMBL" id="AFYH01089729">
    <property type="status" value="NOT_ANNOTATED_CDS"/>
    <property type="molecule type" value="Genomic_DNA"/>
</dbReference>
<feature type="domain" description="Death" evidence="8">
    <location>
        <begin position="216"/>
        <end position="306"/>
    </location>
</feature>
<evidence type="ECO:0000256" key="5">
    <source>
        <dbReference type="ARBA" id="ARBA00022703"/>
    </source>
</evidence>
<dbReference type="InterPro" id="IPR009095">
    <property type="entry name" value="TRADD_N"/>
</dbReference>
<dbReference type="eggNOG" id="ENOG502RXWE">
    <property type="taxonomic scope" value="Eukaryota"/>
</dbReference>
<evidence type="ECO:0000256" key="4">
    <source>
        <dbReference type="ARBA" id="ARBA00022490"/>
    </source>
</evidence>
<dbReference type="GO" id="GO:0005856">
    <property type="term" value="C:cytoskeleton"/>
    <property type="evidence" value="ECO:0007669"/>
    <property type="project" value="UniProtKB-SubCell"/>
</dbReference>
<evidence type="ECO:0000256" key="3">
    <source>
        <dbReference type="ARBA" id="ARBA00015474"/>
    </source>
</evidence>
<evidence type="ECO:0000256" key="7">
    <source>
        <dbReference type="ARBA" id="ARBA00023242"/>
    </source>
</evidence>
<dbReference type="AlphaFoldDB" id="H3B6L3"/>
<keyword evidence="5" id="KW-0053">Apoptosis</keyword>
<keyword evidence="4" id="KW-0963">Cytoplasm</keyword>